<accession>A0A4S4E7B8</accession>
<keyword evidence="2" id="KW-1185">Reference proteome</keyword>
<dbReference type="AlphaFoldDB" id="A0A4S4E7B8"/>
<sequence length="178" mass="20026">MREFSKSLTDRALHERVHQIPHRPSIFLEITHSISTIPEIQIRIPYRLNAQKVVFVPSSHRLIIFFVVPTPSVAEIVESPLLNIPLWHQQLHVGSLCIVATTCCSSSFMLQPQLLVDMFSYNKSGMLYLLLHCGPFGNIGICLNLFEAVFVLLSPLCAAAEVRYVFFSLLFGDAAESI</sequence>
<proteinExistence type="predicted"/>
<organism evidence="1 2">
    <name type="scientific">Camellia sinensis var. sinensis</name>
    <name type="common">China tea</name>
    <dbReference type="NCBI Taxonomy" id="542762"/>
    <lineage>
        <taxon>Eukaryota</taxon>
        <taxon>Viridiplantae</taxon>
        <taxon>Streptophyta</taxon>
        <taxon>Embryophyta</taxon>
        <taxon>Tracheophyta</taxon>
        <taxon>Spermatophyta</taxon>
        <taxon>Magnoliopsida</taxon>
        <taxon>eudicotyledons</taxon>
        <taxon>Gunneridae</taxon>
        <taxon>Pentapetalae</taxon>
        <taxon>asterids</taxon>
        <taxon>Ericales</taxon>
        <taxon>Theaceae</taxon>
        <taxon>Camellia</taxon>
    </lineage>
</organism>
<dbReference type="Proteomes" id="UP000306102">
    <property type="component" value="Unassembled WGS sequence"/>
</dbReference>
<evidence type="ECO:0000313" key="2">
    <source>
        <dbReference type="Proteomes" id="UP000306102"/>
    </source>
</evidence>
<dbReference type="EMBL" id="SDRB02006859">
    <property type="protein sequence ID" value="THG11941.1"/>
    <property type="molecule type" value="Genomic_DNA"/>
</dbReference>
<evidence type="ECO:0000313" key="1">
    <source>
        <dbReference type="EMBL" id="THG11941.1"/>
    </source>
</evidence>
<reference evidence="1 2" key="1">
    <citation type="journal article" date="2018" name="Proc. Natl. Acad. Sci. U.S.A.">
        <title>Draft genome sequence of Camellia sinensis var. sinensis provides insights into the evolution of the tea genome and tea quality.</title>
        <authorList>
            <person name="Wei C."/>
            <person name="Yang H."/>
            <person name="Wang S."/>
            <person name="Zhao J."/>
            <person name="Liu C."/>
            <person name="Gao L."/>
            <person name="Xia E."/>
            <person name="Lu Y."/>
            <person name="Tai Y."/>
            <person name="She G."/>
            <person name="Sun J."/>
            <person name="Cao H."/>
            <person name="Tong W."/>
            <person name="Gao Q."/>
            <person name="Li Y."/>
            <person name="Deng W."/>
            <person name="Jiang X."/>
            <person name="Wang W."/>
            <person name="Chen Q."/>
            <person name="Zhang S."/>
            <person name="Li H."/>
            <person name="Wu J."/>
            <person name="Wang P."/>
            <person name="Li P."/>
            <person name="Shi C."/>
            <person name="Zheng F."/>
            <person name="Jian J."/>
            <person name="Huang B."/>
            <person name="Shan D."/>
            <person name="Shi M."/>
            <person name="Fang C."/>
            <person name="Yue Y."/>
            <person name="Li F."/>
            <person name="Li D."/>
            <person name="Wei S."/>
            <person name="Han B."/>
            <person name="Jiang C."/>
            <person name="Yin Y."/>
            <person name="Xia T."/>
            <person name="Zhang Z."/>
            <person name="Bennetzen J.L."/>
            <person name="Zhao S."/>
            <person name="Wan X."/>
        </authorList>
    </citation>
    <scope>NUCLEOTIDE SEQUENCE [LARGE SCALE GENOMIC DNA]</scope>
    <source>
        <strain evidence="2">cv. Shuchazao</strain>
        <tissue evidence="1">Leaf</tissue>
    </source>
</reference>
<name>A0A4S4E7B8_CAMSN</name>
<comment type="caution">
    <text evidence="1">The sequence shown here is derived from an EMBL/GenBank/DDBJ whole genome shotgun (WGS) entry which is preliminary data.</text>
</comment>
<protein>
    <submittedName>
        <fullName evidence="1">Uncharacterized protein</fullName>
    </submittedName>
</protein>
<gene>
    <name evidence="1" type="ORF">TEA_007307</name>
</gene>